<name>A0A1R3IL40_9ROSI</name>
<keyword evidence="2" id="KW-1185">Reference proteome</keyword>
<evidence type="ECO:0000313" key="2">
    <source>
        <dbReference type="Proteomes" id="UP000187203"/>
    </source>
</evidence>
<dbReference type="EMBL" id="AWUE01018000">
    <property type="protein sequence ID" value="OMO83285.1"/>
    <property type="molecule type" value="Genomic_DNA"/>
</dbReference>
<gene>
    <name evidence="1" type="ORF">COLO4_22613</name>
</gene>
<dbReference type="AlphaFoldDB" id="A0A1R3IL40"/>
<sequence length="56" mass="6349">MAKFSFLVLSEYPKYTPLLVKNLDSSLSRGDVGDKIHHYEERSSIAAQNNDQLANH</sequence>
<accession>A0A1R3IL40</accession>
<organism evidence="1 2">
    <name type="scientific">Corchorus olitorius</name>
    <dbReference type="NCBI Taxonomy" id="93759"/>
    <lineage>
        <taxon>Eukaryota</taxon>
        <taxon>Viridiplantae</taxon>
        <taxon>Streptophyta</taxon>
        <taxon>Embryophyta</taxon>
        <taxon>Tracheophyta</taxon>
        <taxon>Spermatophyta</taxon>
        <taxon>Magnoliopsida</taxon>
        <taxon>eudicotyledons</taxon>
        <taxon>Gunneridae</taxon>
        <taxon>Pentapetalae</taxon>
        <taxon>rosids</taxon>
        <taxon>malvids</taxon>
        <taxon>Malvales</taxon>
        <taxon>Malvaceae</taxon>
        <taxon>Grewioideae</taxon>
        <taxon>Apeibeae</taxon>
        <taxon>Corchorus</taxon>
    </lineage>
</organism>
<reference evidence="2" key="1">
    <citation type="submission" date="2013-09" db="EMBL/GenBank/DDBJ databases">
        <title>Corchorus olitorius genome sequencing.</title>
        <authorList>
            <person name="Alam M."/>
            <person name="Haque M.S."/>
            <person name="Islam M.S."/>
            <person name="Emdad E.M."/>
            <person name="Islam M.M."/>
            <person name="Ahmed B."/>
            <person name="Halim A."/>
            <person name="Hossen Q.M.M."/>
            <person name="Hossain M.Z."/>
            <person name="Ahmed R."/>
            <person name="Khan M.M."/>
            <person name="Islam R."/>
            <person name="Rashid M.M."/>
            <person name="Khan S.A."/>
            <person name="Rahman M.S."/>
            <person name="Alam M."/>
            <person name="Yahiya A.S."/>
            <person name="Khan M.S."/>
            <person name="Azam M.S."/>
            <person name="Haque T."/>
            <person name="Lashkar M.Z.H."/>
            <person name="Akhand A.I."/>
            <person name="Morshed G."/>
            <person name="Roy S."/>
            <person name="Uddin K.S."/>
            <person name="Rabeya T."/>
            <person name="Hossain A.S."/>
            <person name="Chowdhury A."/>
            <person name="Snigdha A.R."/>
            <person name="Mortoza M.S."/>
            <person name="Matin S.A."/>
            <person name="Hoque S.M.E."/>
            <person name="Islam M.K."/>
            <person name="Roy D.K."/>
            <person name="Haider R."/>
            <person name="Moosa M.M."/>
            <person name="Elias S.M."/>
            <person name="Hasan A.M."/>
            <person name="Jahan S."/>
            <person name="Shafiuddin M."/>
            <person name="Mahmood N."/>
            <person name="Shommy N.S."/>
        </authorList>
    </citation>
    <scope>NUCLEOTIDE SEQUENCE [LARGE SCALE GENOMIC DNA]</scope>
    <source>
        <strain evidence="2">cv. O-4</strain>
    </source>
</reference>
<protein>
    <submittedName>
        <fullName evidence="1">Tripeptidyl-peptidase 2-like protein</fullName>
    </submittedName>
</protein>
<dbReference type="Proteomes" id="UP000187203">
    <property type="component" value="Unassembled WGS sequence"/>
</dbReference>
<comment type="caution">
    <text evidence="1">The sequence shown here is derived from an EMBL/GenBank/DDBJ whole genome shotgun (WGS) entry which is preliminary data.</text>
</comment>
<evidence type="ECO:0000313" key="1">
    <source>
        <dbReference type="EMBL" id="OMO83285.1"/>
    </source>
</evidence>
<proteinExistence type="predicted"/>